<protein>
    <submittedName>
        <fullName evidence="2">Uncharacterized protein</fullName>
    </submittedName>
</protein>
<name>S4VYK6_9VIRU</name>
<dbReference type="EMBL" id="KC977570">
    <property type="protein sequence ID" value="AGO83151.1"/>
    <property type="molecule type" value="Genomic_DNA"/>
</dbReference>
<evidence type="ECO:0000313" key="3">
    <source>
        <dbReference type="Proteomes" id="UP000201566"/>
    </source>
</evidence>
<accession>S4VYK6</accession>
<feature type="coiled-coil region" evidence="1">
    <location>
        <begin position="10"/>
        <end position="37"/>
    </location>
</feature>
<organism evidence="2 3">
    <name type="scientific">Pandoravirus dulcis</name>
    <dbReference type="NCBI Taxonomy" id="1349409"/>
    <lineage>
        <taxon>Viruses</taxon>
        <taxon>Pandoravirus</taxon>
    </lineage>
</organism>
<dbReference type="GeneID" id="16512575"/>
<proteinExistence type="predicted"/>
<keyword evidence="1" id="KW-0175">Coiled coil</keyword>
<reference evidence="2 3" key="1">
    <citation type="journal article" date="2013" name="Science">
        <title>Pandoraviruses: amoeba viruses with genomes up to 2.5 Mb reaching that of parasitic eukaryotes.</title>
        <authorList>
            <person name="Philippe N."/>
            <person name="Legendre M."/>
            <person name="Doutre G."/>
            <person name="Coute Y."/>
            <person name="Poirot O."/>
            <person name="Lescot M."/>
            <person name="Arslan D."/>
            <person name="Seltzer V."/>
            <person name="Bertaux L."/>
            <person name="Bruley C."/>
            <person name="Garin J."/>
            <person name="Claverie J.M."/>
            <person name="Abergel C."/>
        </authorList>
    </citation>
    <scope>NUCLEOTIDE SEQUENCE [LARGE SCALE GENOMIC DNA]</scope>
    <source>
        <strain evidence="2">Melbourne</strain>
    </source>
</reference>
<dbReference type="RefSeq" id="YP_008319820.1">
    <property type="nucleotide sequence ID" value="NC_021858.1"/>
</dbReference>
<dbReference type="Proteomes" id="UP000201566">
    <property type="component" value="Segment"/>
</dbReference>
<evidence type="ECO:0000313" key="2">
    <source>
        <dbReference type="EMBL" id="AGO83151.1"/>
    </source>
</evidence>
<evidence type="ECO:0000256" key="1">
    <source>
        <dbReference type="SAM" id="Coils"/>
    </source>
</evidence>
<gene>
    <name evidence="2" type="ORF">pdul_cds_915</name>
</gene>
<dbReference type="KEGG" id="vg:16512575"/>
<sequence>MDKRLADSLQEMEQRMNKRFNERFDALENEMHKMRTLFSVTYGSLLAGSIAFNYIDVVIDHVAGDPARAHGVKKAGTMSLIDLDQREKSPEEAERWAEVVHHLAEQGLTIDLVDATLRHLKQQRTDIAHPTTAFEE</sequence>